<keyword evidence="7" id="KW-0808">Transferase</keyword>
<feature type="chain" id="PRO_5041993977" evidence="5">
    <location>
        <begin position="23"/>
        <end position="128"/>
    </location>
</feature>
<evidence type="ECO:0000259" key="6">
    <source>
        <dbReference type="PROSITE" id="PS50927"/>
    </source>
</evidence>
<dbReference type="Proteomes" id="UP001163823">
    <property type="component" value="Chromosome 2"/>
</dbReference>
<evidence type="ECO:0000256" key="2">
    <source>
        <dbReference type="ARBA" id="ARBA00023157"/>
    </source>
</evidence>
<dbReference type="PANTHER" id="PTHR47976:SF62">
    <property type="entry name" value="RECEPTOR-LIKE SERINE_THREONINE-PROTEIN KINASE"/>
    <property type="match status" value="1"/>
</dbReference>
<dbReference type="InterPro" id="IPR036426">
    <property type="entry name" value="Bulb-type_lectin_dom_sf"/>
</dbReference>
<feature type="signal peptide" evidence="5">
    <location>
        <begin position="1"/>
        <end position="22"/>
    </location>
</feature>
<accession>A0AAD7QEJ7</accession>
<keyword evidence="7" id="KW-0418">Kinase</keyword>
<keyword evidence="3" id="KW-0325">Glycoprotein</keyword>
<dbReference type="SUPFAM" id="SSF51110">
    <property type="entry name" value="alpha-D-mannose-specific plant lectins"/>
    <property type="match status" value="1"/>
</dbReference>
<feature type="domain" description="Bulb-type lectin" evidence="6">
    <location>
        <begin position="23"/>
        <end position="128"/>
    </location>
</feature>
<dbReference type="GO" id="GO:0016301">
    <property type="term" value="F:kinase activity"/>
    <property type="evidence" value="ECO:0007669"/>
    <property type="project" value="UniProtKB-KW"/>
</dbReference>
<evidence type="ECO:0000256" key="1">
    <source>
        <dbReference type="ARBA" id="ARBA00022729"/>
    </source>
</evidence>
<evidence type="ECO:0000256" key="3">
    <source>
        <dbReference type="ARBA" id="ARBA00023180"/>
    </source>
</evidence>
<keyword evidence="4" id="KW-1133">Transmembrane helix</keyword>
<reference evidence="7" key="1">
    <citation type="journal article" date="2023" name="Science">
        <title>Elucidation of the pathway for biosynthesis of saponin adjuvants from the soapbark tree.</title>
        <authorList>
            <person name="Reed J."/>
            <person name="Orme A."/>
            <person name="El-Demerdash A."/>
            <person name="Owen C."/>
            <person name="Martin L.B.B."/>
            <person name="Misra R.C."/>
            <person name="Kikuchi S."/>
            <person name="Rejzek M."/>
            <person name="Martin A.C."/>
            <person name="Harkess A."/>
            <person name="Leebens-Mack J."/>
            <person name="Louveau T."/>
            <person name="Stephenson M.J."/>
            <person name="Osbourn A."/>
        </authorList>
    </citation>
    <scope>NUCLEOTIDE SEQUENCE</scope>
    <source>
        <strain evidence="7">S10</strain>
    </source>
</reference>
<name>A0AAD7QEJ7_QUISA</name>
<evidence type="ECO:0000256" key="5">
    <source>
        <dbReference type="SAM" id="SignalP"/>
    </source>
</evidence>
<evidence type="ECO:0000313" key="8">
    <source>
        <dbReference type="Proteomes" id="UP001163823"/>
    </source>
</evidence>
<keyword evidence="2" id="KW-1015">Disulfide bond</keyword>
<evidence type="ECO:0000256" key="4">
    <source>
        <dbReference type="SAM" id="Phobius"/>
    </source>
</evidence>
<keyword evidence="1 5" id="KW-0732">Signal</keyword>
<feature type="transmembrane region" description="Helical" evidence="4">
    <location>
        <begin position="46"/>
        <end position="65"/>
    </location>
</feature>
<organism evidence="7 8">
    <name type="scientific">Quillaja saponaria</name>
    <name type="common">Soap bark tree</name>
    <dbReference type="NCBI Taxonomy" id="32244"/>
    <lineage>
        <taxon>Eukaryota</taxon>
        <taxon>Viridiplantae</taxon>
        <taxon>Streptophyta</taxon>
        <taxon>Embryophyta</taxon>
        <taxon>Tracheophyta</taxon>
        <taxon>Spermatophyta</taxon>
        <taxon>Magnoliopsida</taxon>
        <taxon>eudicotyledons</taxon>
        <taxon>Gunneridae</taxon>
        <taxon>Pentapetalae</taxon>
        <taxon>rosids</taxon>
        <taxon>fabids</taxon>
        <taxon>Fabales</taxon>
        <taxon>Quillajaceae</taxon>
        <taxon>Quillaja</taxon>
    </lineage>
</organism>
<dbReference type="Gene3D" id="2.90.10.10">
    <property type="entry name" value="Bulb-type lectin domain"/>
    <property type="match status" value="1"/>
</dbReference>
<dbReference type="InterPro" id="IPR001480">
    <property type="entry name" value="Bulb-type_lectin_dom"/>
</dbReference>
<keyword evidence="4" id="KW-0812">Transmembrane</keyword>
<protein>
    <submittedName>
        <fullName evidence="7">G-type lectin S-receptor-like serine/threonine-protein kinase</fullName>
    </submittedName>
</protein>
<dbReference type="InterPro" id="IPR051343">
    <property type="entry name" value="G-type_lectin_kinases/EP1-like"/>
</dbReference>
<keyword evidence="8" id="KW-1185">Reference proteome</keyword>
<dbReference type="KEGG" id="qsa:O6P43_003376"/>
<dbReference type="EMBL" id="JARAOO010000002">
    <property type="protein sequence ID" value="KAJ7980053.1"/>
    <property type="molecule type" value="Genomic_DNA"/>
</dbReference>
<sequence length="128" mass="14187">MAASYFLFSCLPFLLFFLCSDAENTIPLGSSIVAGTNLSWRSHSGYFAFAFYPLITGSYLVGIWFHKIPEKTLVWSAKRNEPAQIGSTLNLTLSGQQVLAYTNGNLFSISNGTNTRSALMQDDRNFIL</sequence>
<gene>
    <name evidence="7" type="ORF">O6P43_003376</name>
</gene>
<dbReference type="AlphaFoldDB" id="A0AAD7QEJ7"/>
<dbReference type="PANTHER" id="PTHR47976">
    <property type="entry name" value="G-TYPE LECTIN S-RECEPTOR-LIKE SERINE/THREONINE-PROTEIN KINASE SD2-5"/>
    <property type="match status" value="1"/>
</dbReference>
<dbReference type="PROSITE" id="PS50927">
    <property type="entry name" value="BULB_LECTIN"/>
    <property type="match status" value="1"/>
</dbReference>
<keyword evidence="4" id="KW-0472">Membrane</keyword>
<comment type="caution">
    <text evidence="7">The sequence shown here is derived from an EMBL/GenBank/DDBJ whole genome shotgun (WGS) entry which is preliminary data.</text>
</comment>
<proteinExistence type="predicted"/>
<evidence type="ECO:0000313" key="7">
    <source>
        <dbReference type="EMBL" id="KAJ7980053.1"/>
    </source>
</evidence>